<organism evidence="2 3">
    <name type="scientific">Phreatobacter aquaticus</name>
    <dbReference type="NCBI Taxonomy" id="2570229"/>
    <lineage>
        <taxon>Bacteria</taxon>
        <taxon>Pseudomonadati</taxon>
        <taxon>Pseudomonadota</taxon>
        <taxon>Alphaproteobacteria</taxon>
        <taxon>Hyphomicrobiales</taxon>
        <taxon>Phreatobacteraceae</taxon>
        <taxon>Phreatobacter</taxon>
    </lineage>
</organism>
<dbReference type="OrthoDB" id="7063965at2"/>
<dbReference type="KEGG" id="paqt:E8L99_12405"/>
<dbReference type="InterPro" id="IPR036388">
    <property type="entry name" value="WH-like_DNA-bd_sf"/>
</dbReference>
<name>A0A4D7QGV5_9HYPH</name>
<dbReference type="InterPro" id="IPR039422">
    <property type="entry name" value="MarR/SlyA-like"/>
</dbReference>
<accession>A0A4D7QGV5</accession>
<dbReference type="AlphaFoldDB" id="A0A4D7QGV5"/>
<sequence>MSEVRANDILDAESRLAQQPRDARPELRLWLRMLTCTTMIEREIRRRLADRFAITLPRFDLLAQLDKSPEGLTLGDISRRMMVTNGNVTGLVARIAEQGFVERRRDASDGRAQRIVMTDKGRTQFSAMARQHGLWITELLAGLDPTERELLMGLLGKTKASVARATTERAEAAE</sequence>
<dbReference type="Pfam" id="PF12802">
    <property type="entry name" value="MarR_2"/>
    <property type="match status" value="1"/>
</dbReference>
<dbReference type="PANTHER" id="PTHR33164">
    <property type="entry name" value="TRANSCRIPTIONAL REGULATOR, MARR FAMILY"/>
    <property type="match status" value="1"/>
</dbReference>
<dbReference type="FunFam" id="1.10.10.10:FF:000590">
    <property type="entry name" value="Transcriptional regulator, MarR family"/>
    <property type="match status" value="1"/>
</dbReference>
<dbReference type="EMBL" id="CP039865">
    <property type="protein sequence ID" value="QCK86498.1"/>
    <property type="molecule type" value="Genomic_DNA"/>
</dbReference>
<dbReference type="RefSeq" id="WP_137099829.1">
    <property type="nucleotide sequence ID" value="NZ_CP039865.1"/>
</dbReference>
<evidence type="ECO:0000313" key="3">
    <source>
        <dbReference type="Proteomes" id="UP000298588"/>
    </source>
</evidence>
<keyword evidence="3" id="KW-1185">Reference proteome</keyword>
<dbReference type="Proteomes" id="UP000298588">
    <property type="component" value="Chromosome"/>
</dbReference>
<evidence type="ECO:0000313" key="2">
    <source>
        <dbReference type="EMBL" id="QCK86498.1"/>
    </source>
</evidence>
<dbReference type="SUPFAM" id="SSF46785">
    <property type="entry name" value="Winged helix' DNA-binding domain"/>
    <property type="match status" value="1"/>
</dbReference>
<dbReference type="PROSITE" id="PS50995">
    <property type="entry name" value="HTH_MARR_2"/>
    <property type="match status" value="1"/>
</dbReference>
<proteinExistence type="predicted"/>
<dbReference type="GO" id="GO:0006950">
    <property type="term" value="P:response to stress"/>
    <property type="evidence" value="ECO:0007669"/>
    <property type="project" value="TreeGrafter"/>
</dbReference>
<protein>
    <submittedName>
        <fullName evidence="2">MarR family transcriptional regulator</fullName>
    </submittedName>
</protein>
<dbReference type="GO" id="GO:0003700">
    <property type="term" value="F:DNA-binding transcription factor activity"/>
    <property type="evidence" value="ECO:0007669"/>
    <property type="project" value="InterPro"/>
</dbReference>
<dbReference type="PANTHER" id="PTHR33164:SF57">
    <property type="entry name" value="MARR-FAMILY TRANSCRIPTIONAL REGULATOR"/>
    <property type="match status" value="1"/>
</dbReference>
<dbReference type="InterPro" id="IPR000835">
    <property type="entry name" value="HTH_MarR-typ"/>
</dbReference>
<feature type="domain" description="HTH marR-type" evidence="1">
    <location>
        <begin position="26"/>
        <end position="160"/>
    </location>
</feature>
<dbReference type="Gene3D" id="1.10.10.10">
    <property type="entry name" value="Winged helix-like DNA-binding domain superfamily/Winged helix DNA-binding domain"/>
    <property type="match status" value="1"/>
</dbReference>
<dbReference type="InterPro" id="IPR036390">
    <property type="entry name" value="WH_DNA-bd_sf"/>
</dbReference>
<gene>
    <name evidence="2" type="ORF">E8L99_12405</name>
</gene>
<evidence type="ECO:0000259" key="1">
    <source>
        <dbReference type="PROSITE" id="PS50995"/>
    </source>
</evidence>
<dbReference type="SMART" id="SM00347">
    <property type="entry name" value="HTH_MARR"/>
    <property type="match status" value="1"/>
</dbReference>
<reference evidence="2 3" key="1">
    <citation type="submission" date="2019-04" db="EMBL/GenBank/DDBJ databases">
        <title>Phreatobacter aquaticus sp. nov.</title>
        <authorList>
            <person name="Choi A."/>
            <person name="Baek K."/>
        </authorList>
    </citation>
    <scope>NUCLEOTIDE SEQUENCE [LARGE SCALE GENOMIC DNA]</scope>
    <source>
        <strain evidence="2 3">NMCR1094</strain>
    </source>
</reference>
<dbReference type="PRINTS" id="PR00598">
    <property type="entry name" value="HTHMARR"/>
</dbReference>